<organism evidence="1 2">
    <name type="scientific">Pseudomonas syringae group genomosp. 3</name>
    <dbReference type="NCBI Taxonomy" id="251701"/>
    <lineage>
        <taxon>Bacteria</taxon>
        <taxon>Pseudomonadati</taxon>
        <taxon>Pseudomonadota</taxon>
        <taxon>Gammaproteobacteria</taxon>
        <taxon>Pseudomonadales</taxon>
        <taxon>Pseudomonadaceae</taxon>
        <taxon>Pseudomonas</taxon>
    </lineage>
</organism>
<proteinExistence type="predicted"/>
<gene>
    <name evidence="1" type="ORF">CFBP6411_03483</name>
</gene>
<dbReference type="RefSeq" id="WP_005738052.1">
    <property type="nucleotide sequence ID" value="NZ_LT963408.1"/>
</dbReference>
<accession>A0A2K4WG20</accession>
<dbReference type="EMBL" id="LT963408">
    <property type="protein sequence ID" value="SOS34840.1"/>
    <property type="molecule type" value="Genomic_DNA"/>
</dbReference>
<protein>
    <submittedName>
        <fullName evidence="1">Uncharacterized protein</fullName>
    </submittedName>
</protein>
<sequence>MTSTEHVLPLPVVPALLPDSADWDETNLLPASAAAKDLLVEIPEWEHIPIPDTKTLLTLYWRIGINTHVIEAREFQSNDYPVIPADKRMFKVPILYLVQGIHEVWYQLITTNNGTAESGKKPITIDLKRPVTGVVERLKFDTTIVTEQYLNGHDHKLIAEVPEYEDFKPGDVITWYWNTNPLNVQPGDEVDSRLLPRGEAQPLHVAYPDSIIIARGDGERYAFYTLSDRAGNVSAFSEPALLQVSAQPVPRVLPPPQITETSGSSSSTLDPYNALKGVHVEIPDTAVIKPGETVCVQWGEPGTVGAYRTAPAESRLFTIPSTCIAPHFDKSILVYYEVVESGVERPHVSKTHTLRVSNITGFPVIQCDKVAGGALSLGDIVTGGKASFTLESWPFMGGDQFITIEVRGTDNAGSLVVVPVVTEYPVPGEAAIIAVGHISKVDLQRFKIGGLLEVRVRVSFDAKLTWQPFPSLKPTLYP</sequence>
<name>A0A2K4WG20_9PSED</name>
<evidence type="ECO:0000313" key="1">
    <source>
        <dbReference type="EMBL" id="SOS34840.1"/>
    </source>
</evidence>
<evidence type="ECO:0000313" key="2">
    <source>
        <dbReference type="Proteomes" id="UP000238093"/>
    </source>
</evidence>
<reference evidence="1 2" key="1">
    <citation type="submission" date="2017-11" db="EMBL/GenBank/DDBJ databases">
        <authorList>
            <person name="Han C.G."/>
        </authorList>
    </citation>
    <scope>NUCLEOTIDE SEQUENCE [LARGE SCALE GENOMIC DNA]</scope>
    <source>
        <strain evidence="1">CFBP6411</strain>
    </source>
</reference>
<dbReference type="AlphaFoldDB" id="A0A2K4WG20"/>
<dbReference type="Proteomes" id="UP000238093">
    <property type="component" value="Chromosome I"/>
</dbReference>